<evidence type="ECO:0000313" key="12">
    <source>
        <dbReference type="EMBL" id="GAA0183514.1"/>
    </source>
</evidence>
<sequence length="425" mass="46408">MASPLGTSAATASSILASKPLYSQRKSSILPISPASGVCTGRKFYGGIRIPMQKGRPQLHVSISNVATEVGPAEKQLKRLAKDTQRPVYPFAAIVGQDEMKLCLLLNVIDPKIGGVMIMGDRGTGKSTTVRSLVDLLPEISVVAGDPYNSDPEDPELMGFEVREKAVNGEELPVVLTKINMVDLPLGATEDRVCGTIDIEKALTEGVKAFEPGLLAKANRGILYVDEVNLLDDHLVDVLLDSAASGWNTVEREGISISHPARFILIGSGNPEEGELRPQLLDRFGMHAQVGTVRDAELRVKIVEERARFDKNPKEFRQSYEAEQDKLQEQIYSARSALPSVTIDHDLRVKISKVCAELNVDGLRGDIVSNRAARALAALKGRDKVTPEDIATVIPNCLRHRLRKDPLESIDSGLLVIEKFYEVFS</sequence>
<dbReference type="EMBL" id="BAABME010011274">
    <property type="protein sequence ID" value="GAA0183514.1"/>
    <property type="molecule type" value="Genomic_DNA"/>
</dbReference>
<comment type="pathway">
    <text evidence="1 10">Porphyrin-containing compound metabolism; chlorophyll biosynthesis.</text>
</comment>
<evidence type="ECO:0000256" key="10">
    <source>
        <dbReference type="RuleBase" id="RU362087"/>
    </source>
</evidence>
<keyword evidence="6 10" id="KW-0067">ATP-binding</keyword>
<dbReference type="Gene3D" id="3.40.50.300">
    <property type="entry name" value="P-loop containing nucleotide triphosphate hydrolases"/>
    <property type="match status" value="1"/>
</dbReference>
<evidence type="ECO:0000256" key="6">
    <source>
        <dbReference type="ARBA" id="ARBA00022840"/>
    </source>
</evidence>
<dbReference type="FunFam" id="3.40.50.300:FF:000601">
    <property type="entry name" value="Mg-protoporphyrin IX chelatase"/>
    <property type="match status" value="1"/>
</dbReference>
<dbReference type="PANTHER" id="PTHR32039">
    <property type="entry name" value="MAGNESIUM-CHELATASE SUBUNIT CHLI"/>
    <property type="match status" value="1"/>
</dbReference>
<evidence type="ECO:0000256" key="8">
    <source>
        <dbReference type="ARBA" id="ARBA00038576"/>
    </source>
</evidence>
<dbReference type="InterPro" id="IPR041628">
    <property type="entry name" value="ChlI/MoxR_AAA_lid"/>
</dbReference>
<proteinExistence type="inferred from homology"/>
<dbReference type="NCBIfam" id="TIGR02030">
    <property type="entry name" value="BchI-ChlI"/>
    <property type="match status" value="1"/>
</dbReference>
<evidence type="ECO:0000256" key="1">
    <source>
        <dbReference type="ARBA" id="ARBA00005173"/>
    </source>
</evidence>
<dbReference type="SMART" id="SM00382">
    <property type="entry name" value="AAA"/>
    <property type="match status" value="1"/>
</dbReference>
<dbReference type="GO" id="GO:0015979">
    <property type="term" value="P:photosynthesis"/>
    <property type="evidence" value="ECO:0007669"/>
    <property type="project" value="UniProtKB-UniRule"/>
</dbReference>
<keyword evidence="10" id="KW-0150">Chloroplast</keyword>
<dbReference type="AlphaFoldDB" id="A0AAV3RSY6"/>
<comment type="activity regulation">
    <text evidence="10">Redox regulation; active in reducing conditions, inactive in oxidizing conditions.</text>
</comment>
<dbReference type="SUPFAM" id="SSF52540">
    <property type="entry name" value="P-loop containing nucleoside triphosphate hydrolases"/>
    <property type="match status" value="1"/>
</dbReference>
<dbReference type="GO" id="GO:0010007">
    <property type="term" value="C:magnesium chelatase complex"/>
    <property type="evidence" value="ECO:0007669"/>
    <property type="project" value="UniProtKB-ARBA"/>
</dbReference>
<dbReference type="GO" id="GO:0005524">
    <property type="term" value="F:ATP binding"/>
    <property type="evidence" value="ECO:0007669"/>
    <property type="project" value="UniProtKB-UniRule"/>
</dbReference>
<dbReference type="Pfam" id="PF01078">
    <property type="entry name" value="Mg_chelatase"/>
    <property type="match status" value="1"/>
</dbReference>
<evidence type="ECO:0000256" key="3">
    <source>
        <dbReference type="ARBA" id="ARBA00022531"/>
    </source>
</evidence>
<keyword evidence="5 10" id="KW-0547">Nucleotide-binding</keyword>
<comment type="caution">
    <text evidence="12">The sequence shown here is derived from an EMBL/GenBank/DDBJ whole genome shotgun (WGS) entry which is preliminary data.</text>
</comment>
<dbReference type="GO" id="GO:0009570">
    <property type="term" value="C:chloroplast stroma"/>
    <property type="evidence" value="ECO:0007669"/>
    <property type="project" value="UniProtKB-ARBA"/>
</dbReference>
<organism evidence="12 13">
    <name type="scientific">Lithospermum erythrorhizon</name>
    <name type="common">Purple gromwell</name>
    <name type="synonym">Lithospermum officinale var. erythrorhizon</name>
    <dbReference type="NCBI Taxonomy" id="34254"/>
    <lineage>
        <taxon>Eukaryota</taxon>
        <taxon>Viridiplantae</taxon>
        <taxon>Streptophyta</taxon>
        <taxon>Embryophyta</taxon>
        <taxon>Tracheophyta</taxon>
        <taxon>Spermatophyta</taxon>
        <taxon>Magnoliopsida</taxon>
        <taxon>eudicotyledons</taxon>
        <taxon>Gunneridae</taxon>
        <taxon>Pentapetalae</taxon>
        <taxon>asterids</taxon>
        <taxon>lamiids</taxon>
        <taxon>Boraginales</taxon>
        <taxon>Boraginaceae</taxon>
        <taxon>Boraginoideae</taxon>
        <taxon>Lithospermeae</taxon>
        <taxon>Lithospermum</taxon>
    </lineage>
</organism>
<evidence type="ECO:0000256" key="7">
    <source>
        <dbReference type="ARBA" id="ARBA00023171"/>
    </source>
</evidence>
<evidence type="ECO:0000256" key="9">
    <source>
        <dbReference type="ARBA" id="ARBA00048693"/>
    </source>
</evidence>
<dbReference type="Gene3D" id="1.10.8.80">
    <property type="entry name" value="Magnesium chelatase subunit I, C-Terminal domain"/>
    <property type="match status" value="1"/>
</dbReference>
<reference evidence="12 13" key="1">
    <citation type="submission" date="2024-01" db="EMBL/GenBank/DDBJ databases">
        <title>The complete chloroplast genome sequence of Lithospermum erythrorhizon: insights into the phylogenetic relationship among Boraginaceae species and the maternal lineages of purple gromwells.</title>
        <authorList>
            <person name="Okada T."/>
            <person name="Watanabe K."/>
        </authorList>
    </citation>
    <scope>NUCLEOTIDE SEQUENCE [LARGE SCALE GENOMIC DNA]</scope>
</reference>
<keyword evidence="4 10" id="KW-0436">Ligase</keyword>
<keyword evidence="10" id="KW-0934">Plastid</keyword>
<name>A0AAV3RSY6_LITER</name>
<dbReference type="GO" id="GO:0016887">
    <property type="term" value="F:ATP hydrolysis activity"/>
    <property type="evidence" value="ECO:0007669"/>
    <property type="project" value="UniProtKB-ARBA"/>
</dbReference>
<comment type="function">
    <text evidence="10">Involved in chlorophyll biosynthesis. Catalyzes the insertion of magnesium ion into protoporphyrin IX to yield Mg-protoporphyrin IX.</text>
</comment>
<dbReference type="PANTHER" id="PTHR32039:SF9">
    <property type="entry name" value="MAGNESIUM-CHELATASE SUBUNIT CHLI-2, CHLOROPLASTIC"/>
    <property type="match status" value="1"/>
</dbReference>
<feature type="domain" description="AAA+ ATPase" evidence="11">
    <location>
        <begin position="112"/>
        <end position="294"/>
    </location>
</feature>
<dbReference type="GO" id="GO:0015995">
    <property type="term" value="P:chlorophyll biosynthetic process"/>
    <property type="evidence" value="ECO:0007669"/>
    <property type="project" value="UniProtKB-KW"/>
</dbReference>
<dbReference type="CDD" id="cd00009">
    <property type="entry name" value="AAA"/>
    <property type="match status" value="1"/>
</dbReference>
<gene>
    <name evidence="12" type="ORF">LIER_30910</name>
</gene>
<evidence type="ECO:0000256" key="5">
    <source>
        <dbReference type="ARBA" id="ARBA00022741"/>
    </source>
</evidence>
<dbReference type="Proteomes" id="UP001454036">
    <property type="component" value="Unassembled WGS sequence"/>
</dbReference>
<protein>
    <recommendedName>
        <fullName evidence="10">Mg-protoporphyrin IX chelatase</fullName>
        <ecNumber evidence="10">6.6.1.1</ecNumber>
    </recommendedName>
</protein>
<dbReference type="InterPro" id="IPR027417">
    <property type="entry name" value="P-loop_NTPase"/>
</dbReference>
<comment type="subunit">
    <text evidence="10">The magnesium chelatase complex is a heterotrimer consisting of subunits CHLI, CHLD, AND CHLH.</text>
</comment>
<comment type="catalytic activity">
    <reaction evidence="9 10">
        <text>protoporphyrin IX + Mg(2+) + ATP + H2O = Mg-protoporphyrin IX + ADP + phosphate + 3 H(+)</text>
        <dbReference type="Rhea" id="RHEA:13961"/>
        <dbReference type="ChEBI" id="CHEBI:15377"/>
        <dbReference type="ChEBI" id="CHEBI:15378"/>
        <dbReference type="ChEBI" id="CHEBI:18420"/>
        <dbReference type="ChEBI" id="CHEBI:30616"/>
        <dbReference type="ChEBI" id="CHEBI:43474"/>
        <dbReference type="ChEBI" id="CHEBI:57306"/>
        <dbReference type="ChEBI" id="CHEBI:60492"/>
        <dbReference type="ChEBI" id="CHEBI:456216"/>
        <dbReference type="EC" id="6.6.1.1"/>
    </reaction>
</comment>
<dbReference type="Pfam" id="PF17863">
    <property type="entry name" value="AAA_lid_2"/>
    <property type="match status" value="1"/>
</dbReference>
<dbReference type="EC" id="6.6.1.1" evidence="10"/>
<dbReference type="InterPro" id="IPR011775">
    <property type="entry name" value="Mg_chelatase_ATPase-isu"/>
</dbReference>
<comment type="subunit">
    <text evidence="8">The magnesium chelatase complex is a heterotrimer consisting of subunits CHLI, CHLD and CHLH.</text>
</comment>
<keyword evidence="7 10" id="KW-0149">Chlorophyll biosynthesis</keyword>
<keyword evidence="3 10" id="KW-0602">Photosynthesis</keyword>
<dbReference type="InterPro" id="IPR045006">
    <property type="entry name" value="CHLI-like"/>
</dbReference>
<dbReference type="InterPro" id="IPR003593">
    <property type="entry name" value="AAA+_ATPase"/>
</dbReference>
<evidence type="ECO:0000256" key="4">
    <source>
        <dbReference type="ARBA" id="ARBA00022598"/>
    </source>
</evidence>
<evidence type="ECO:0000256" key="2">
    <source>
        <dbReference type="ARBA" id="ARBA00005799"/>
    </source>
</evidence>
<dbReference type="FunFam" id="1.10.8.80:FF:000001">
    <property type="entry name" value="Mg-protoporphyrin IX chelatase"/>
    <property type="match status" value="1"/>
</dbReference>
<comment type="similarity">
    <text evidence="2 10">Belongs to the Mg-chelatase subunits D/I family.</text>
</comment>
<comment type="subcellular location">
    <subcellularLocation>
        <location evidence="10">Plastid</location>
        <location evidence="10">Chloroplast</location>
    </subcellularLocation>
</comment>
<evidence type="ECO:0000313" key="13">
    <source>
        <dbReference type="Proteomes" id="UP001454036"/>
    </source>
</evidence>
<dbReference type="InterPro" id="IPR000523">
    <property type="entry name" value="Mg_chelatse_chII-like_cat_dom"/>
</dbReference>
<evidence type="ECO:0000259" key="11">
    <source>
        <dbReference type="SMART" id="SM00382"/>
    </source>
</evidence>
<dbReference type="GO" id="GO:0016851">
    <property type="term" value="F:magnesium chelatase activity"/>
    <property type="evidence" value="ECO:0007669"/>
    <property type="project" value="UniProtKB-UniRule"/>
</dbReference>
<keyword evidence="13" id="KW-1185">Reference proteome</keyword>
<accession>A0AAV3RSY6</accession>